<feature type="modified residue" description="4-aspartylphosphate" evidence="4">
    <location>
        <position position="531"/>
    </location>
</feature>
<dbReference type="InterPro" id="IPR004358">
    <property type="entry name" value="Sig_transdc_His_kin-like_C"/>
</dbReference>
<evidence type="ECO:0000259" key="6">
    <source>
        <dbReference type="PROSITE" id="PS50109"/>
    </source>
</evidence>
<dbReference type="SUPFAM" id="SSF47384">
    <property type="entry name" value="Homodimeric domain of signal transducing histidine kinase"/>
    <property type="match status" value="1"/>
</dbReference>
<feature type="transmembrane region" description="Helical" evidence="5">
    <location>
        <begin position="48"/>
        <end position="66"/>
    </location>
</feature>
<dbReference type="CDD" id="cd00082">
    <property type="entry name" value="HisKA"/>
    <property type="match status" value="1"/>
</dbReference>
<feature type="domain" description="Response regulatory" evidence="7">
    <location>
        <begin position="482"/>
        <end position="598"/>
    </location>
</feature>
<dbReference type="AlphaFoldDB" id="A0A3N4MHR4"/>
<dbReference type="SMART" id="SM00387">
    <property type="entry name" value="HATPase_c"/>
    <property type="match status" value="1"/>
</dbReference>
<gene>
    <name evidence="8" type="ORF">EG028_02300</name>
</gene>
<proteinExistence type="predicted"/>
<dbReference type="PRINTS" id="PR00344">
    <property type="entry name" value="BCTRLSENSOR"/>
</dbReference>
<evidence type="ECO:0000313" key="8">
    <source>
        <dbReference type="EMBL" id="RPD43148.1"/>
    </source>
</evidence>
<dbReference type="PANTHER" id="PTHR43547">
    <property type="entry name" value="TWO-COMPONENT HISTIDINE KINASE"/>
    <property type="match status" value="1"/>
</dbReference>
<dbReference type="EC" id="2.7.13.3" evidence="2"/>
<keyword evidence="5" id="KW-0472">Membrane</keyword>
<dbReference type="InterPro" id="IPR003661">
    <property type="entry name" value="HisK_dim/P_dom"/>
</dbReference>
<dbReference type="Pfam" id="PF00072">
    <property type="entry name" value="Response_reg"/>
    <property type="match status" value="1"/>
</dbReference>
<dbReference type="SUPFAM" id="SSF52172">
    <property type="entry name" value="CheY-like"/>
    <property type="match status" value="1"/>
</dbReference>
<dbReference type="Pfam" id="PF02518">
    <property type="entry name" value="HATPase_c"/>
    <property type="match status" value="1"/>
</dbReference>
<dbReference type="OrthoDB" id="636661at2"/>
<keyword evidence="9" id="KW-1185">Reference proteome</keyword>
<dbReference type="GO" id="GO:0000155">
    <property type="term" value="F:phosphorelay sensor kinase activity"/>
    <property type="evidence" value="ECO:0007669"/>
    <property type="project" value="InterPro"/>
</dbReference>
<dbReference type="RefSeq" id="WP_120514420.1">
    <property type="nucleotide sequence ID" value="NZ_QXZY01000001.1"/>
</dbReference>
<reference evidence="9" key="1">
    <citation type="submission" date="2018-11" db="EMBL/GenBank/DDBJ databases">
        <title>Chitinophaga lutea sp.nov., isolate from arsenic contaminated soil.</title>
        <authorList>
            <person name="Zong Y."/>
        </authorList>
    </citation>
    <scope>NUCLEOTIDE SEQUENCE [LARGE SCALE GENOMIC DNA]</scope>
    <source>
        <strain evidence="9">YLT18</strain>
    </source>
</reference>
<evidence type="ECO:0000256" key="2">
    <source>
        <dbReference type="ARBA" id="ARBA00012438"/>
    </source>
</evidence>
<keyword evidence="3 4" id="KW-0597">Phosphoprotein</keyword>
<dbReference type="EMBL" id="RMBX01000001">
    <property type="protein sequence ID" value="RPD43148.1"/>
    <property type="molecule type" value="Genomic_DNA"/>
</dbReference>
<dbReference type="InterPro" id="IPR036890">
    <property type="entry name" value="HATPase_C_sf"/>
</dbReference>
<dbReference type="PROSITE" id="PS50110">
    <property type="entry name" value="RESPONSE_REGULATORY"/>
    <property type="match status" value="1"/>
</dbReference>
<dbReference type="PANTHER" id="PTHR43547:SF2">
    <property type="entry name" value="HYBRID SIGNAL TRANSDUCTION HISTIDINE KINASE C"/>
    <property type="match status" value="1"/>
</dbReference>
<dbReference type="InterPro" id="IPR003594">
    <property type="entry name" value="HATPase_dom"/>
</dbReference>
<organism evidence="8 9">
    <name type="scientific">Chitinophaga barathri</name>
    <dbReference type="NCBI Taxonomy" id="1647451"/>
    <lineage>
        <taxon>Bacteria</taxon>
        <taxon>Pseudomonadati</taxon>
        <taxon>Bacteroidota</taxon>
        <taxon>Chitinophagia</taxon>
        <taxon>Chitinophagales</taxon>
        <taxon>Chitinophagaceae</taxon>
        <taxon>Chitinophaga</taxon>
    </lineage>
</organism>
<name>A0A3N4MHR4_9BACT</name>
<feature type="transmembrane region" description="Helical" evidence="5">
    <location>
        <begin position="72"/>
        <end position="90"/>
    </location>
</feature>
<feature type="transmembrane region" description="Helical" evidence="5">
    <location>
        <begin position="149"/>
        <end position="168"/>
    </location>
</feature>
<dbReference type="PROSITE" id="PS50109">
    <property type="entry name" value="HIS_KIN"/>
    <property type="match status" value="1"/>
</dbReference>
<dbReference type="Gene3D" id="3.30.565.10">
    <property type="entry name" value="Histidine kinase-like ATPase, C-terminal domain"/>
    <property type="match status" value="1"/>
</dbReference>
<dbReference type="InterPro" id="IPR011006">
    <property type="entry name" value="CheY-like_superfamily"/>
</dbReference>
<dbReference type="SMART" id="SM00448">
    <property type="entry name" value="REC"/>
    <property type="match status" value="1"/>
</dbReference>
<protein>
    <recommendedName>
        <fullName evidence="2">histidine kinase</fullName>
        <ecNumber evidence="2">2.7.13.3</ecNumber>
    </recommendedName>
</protein>
<feature type="domain" description="Histidine kinase" evidence="6">
    <location>
        <begin position="241"/>
        <end position="460"/>
    </location>
</feature>
<evidence type="ECO:0000256" key="5">
    <source>
        <dbReference type="SAM" id="Phobius"/>
    </source>
</evidence>
<dbReference type="InterPro" id="IPR005467">
    <property type="entry name" value="His_kinase_dom"/>
</dbReference>
<accession>A0A3N4MHR4</accession>
<comment type="caution">
    <text evidence="8">The sequence shown here is derived from an EMBL/GenBank/DDBJ whole genome shotgun (WGS) entry which is preliminary data.</text>
</comment>
<dbReference type="SUPFAM" id="SSF55874">
    <property type="entry name" value="ATPase domain of HSP90 chaperone/DNA topoisomerase II/histidine kinase"/>
    <property type="match status" value="1"/>
</dbReference>
<feature type="transmembrane region" description="Helical" evidence="5">
    <location>
        <begin position="121"/>
        <end position="142"/>
    </location>
</feature>
<evidence type="ECO:0000256" key="1">
    <source>
        <dbReference type="ARBA" id="ARBA00000085"/>
    </source>
</evidence>
<keyword evidence="5" id="KW-1133">Transmembrane helix</keyword>
<dbReference type="InterPro" id="IPR001789">
    <property type="entry name" value="Sig_transdc_resp-reg_receiver"/>
</dbReference>
<dbReference type="Gene3D" id="3.40.50.2300">
    <property type="match status" value="1"/>
</dbReference>
<dbReference type="Proteomes" id="UP000279089">
    <property type="component" value="Unassembled WGS sequence"/>
</dbReference>
<keyword evidence="5" id="KW-0812">Transmembrane</keyword>
<evidence type="ECO:0000256" key="4">
    <source>
        <dbReference type="PROSITE-ProRule" id="PRU00169"/>
    </source>
</evidence>
<sequence length="608" mass="67855">MEKWLFHNESVSSLRKNVFASFVKKLISAGTVRLTESERRPIESINSLALITGTMVFVFGLTFYALVPSNRILYPVILEGLAFFSLILFNQVKWYQGANIGMYVIHCFSAIYFGATLGNALPVELVAAFLFVFLLGASLRIYKSKRERAVCALITVLLYLAVTANHHYSIIPPVHFEPTARLIISFGCIFGMVVLMLFVTFANMKENDLVIKEKDQLLSEKERLVEALKNADNNRTRFMWEISHELRTPLNASLGNAQLLHLRKSQFVGLPEYEEIISEINQLHVANCLTRDIINSVLDKAKIEAGQMEEMVKQPLDLQGLIEQSVGMNVLVANMRKVSILINETTLPFINGDKVVLLKILNNLISNAIKFTQTGSCIEIHALVADGQFIFSVTNQSTLTKERAEKIFDPFVSERHPFVDGTGLGLEITRRLIGILGGEIWVDTDEREKTSFLFRIPYEACPASGVPAEDMGIGILSLTGKEIVVIEDNIMNLSMLAKFIQKTGATPFCFEDAEIALSHIKARKPDLIISDAQMPVLSGRKMLSQLKASPELCLIPVIIVSGDLSGESTEEMKKAGANVYLTKPFIYKELQKAIYCCLSETADFHIVT</sequence>
<dbReference type="InterPro" id="IPR036097">
    <property type="entry name" value="HisK_dim/P_sf"/>
</dbReference>
<evidence type="ECO:0000256" key="3">
    <source>
        <dbReference type="ARBA" id="ARBA00022553"/>
    </source>
</evidence>
<dbReference type="CDD" id="cd00075">
    <property type="entry name" value="HATPase"/>
    <property type="match status" value="1"/>
</dbReference>
<dbReference type="Gene3D" id="1.10.287.130">
    <property type="match status" value="1"/>
</dbReference>
<evidence type="ECO:0000313" key="9">
    <source>
        <dbReference type="Proteomes" id="UP000279089"/>
    </source>
</evidence>
<feature type="transmembrane region" description="Helical" evidence="5">
    <location>
        <begin position="180"/>
        <end position="202"/>
    </location>
</feature>
<evidence type="ECO:0000259" key="7">
    <source>
        <dbReference type="PROSITE" id="PS50110"/>
    </source>
</evidence>
<comment type="catalytic activity">
    <reaction evidence="1">
        <text>ATP + protein L-histidine = ADP + protein N-phospho-L-histidine.</text>
        <dbReference type="EC" id="2.7.13.3"/>
    </reaction>
</comment>
<feature type="transmembrane region" description="Helical" evidence="5">
    <location>
        <begin position="97"/>
        <end position="115"/>
    </location>
</feature>
<dbReference type="CDD" id="cd00156">
    <property type="entry name" value="REC"/>
    <property type="match status" value="1"/>
</dbReference>
<dbReference type="Pfam" id="PF00512">
    <property type="entry name" value="HisKA"/>
    <property type="match status" value="1"/>
</dbReference>